<proteinExistence type="predicted"/>
<reference evidence="3" key="1">
    <citation type="journal article" date="2019" name="Int. J. Syst. Evol. Microbiol.">
        <title>The Global Catalogue of Microorganisms (GCM) 10K type strain sequencing project: providing services to taxonomists for standard genome sequencing and annotation.</title>
        <authorList>
            <consortium name="The Broad Institute Genomics Platform"/>
            <consortium name="The Broad Institute Genome Sequencing Center for Infectious Disease"/>
            <person name="Wu L."/>
            <person name="Ma J."/>
        </authorList>
    </citation>
    <scope>NUCLEOTIDE SEQUENCE [LARGE SCALE GENOMIC DNA]</scope>
    <source>
        <strain evidence="3">CGMCC 4.7367</strain>
    </source>
</reference>
<gene>
    <name evidence="2" type="ORF">GCM10017774_14110</name>
</gene>
<feature type="transmembrane region" description="Helical" evidence="1">
    <location>
        <begin position="16"/>
        <end position="49"/>
    </location>
</feature>
<dbReference type="Proteomes" id="UP000605568">
    <property type="component" value="Unassembled WGS sequence"/>
</dbReference>
<keyword evidence="1" id="KW-1133">Transmembrane helix</keyword>
<keyword evidence="1" id="KW-0472">Membrane</keyword>
<protein>
    <submittedName>
        <fullName evidence="2">Uncharacterized protein</fullName>
    </submittedName>
</protein>
<keyword evidence="3" id="KW-1185">Reference proteome</keyword>
<keyword evidence="1" id="KW-0812">Transmembrane</keyword>
<evidence type="ECO:0000313" key="2">
    <source>
        <dbReference type="EMBL" id="GHH32742.1"/>
    </source>
</evidence>
<evidence type="ECO:0000256" key="1">
    <source>
        <dbReference type="SAM" id="Phobius"/>
    </source>
</evidence>
<organism evidence="2 3">
    <name type="scientific">Lentzea cavernae</name>
    <dbReference type="NCBI Taxonomy" id="2020703"/>
    <lineage>
        <taxon>Bacteria</taxon>
        <taxon>Bacillati</taxon>
        <taxon>Actinomycetota</taxon>
        <taxon>Actinomycetes</taxon>
        <taxon>Pseudonocardiales</taxon>
        <taxon>Pseudonocardiaceae</taxon>
        <taxon>Lentzea</taxon>
    </lineage>
</organism>
<name>A0ABQ3M473_9PSEU</name>
<dbReference type="RefSeq" id="WP_191296819.1">
    <property type="nucleotide sequence ID" value="NZ_BNAR01000002.1"/>
</dbReference>
<sequence length="54" mass="5620">MVHTDRPALTRRPLTWVLLGAALALLIAGITAPHALLIAAGLILAGLIGLNRTQ</sequence>
<evidence type="ECO:0000313" key="3">
    <source>
        <dbReference type="Proteomes" id="UP000605568"/>
    </source>
</evidence>
<dbReference type="EMBL" id="BNAR01000002">
    <property type="protein sequence ID" value="GHH32742.1"/>
    <property type="molecule type" value="Genomic_DNA"/>
</dbReference>
<accession>A0ABQ3M473</accession>
<comment type="caution">
    <text evidence="2">The sequence shown here is derived from an EMBL/GenBank/DDBJ whole genome shotgun (WGS) entry which is preliminary data.</text>
</comment>